<feature type="region of interest" description="Disordered" evidence="1">
    <location>
        <begin position="500"/>
        <end position="530"/>
    </location>
</feature>
<dbReference type="InterPro" id="IPR041677">
    <property type="entry name" value="DNA2/NAM7_AAA_11"/>
</dbReference>
<evidence type="ECO:0000256" key="1">
    <source>
        <dbReference type="SAM" id="MobiDB-lite"/>
    </source>
</evidence>
<dbReference type="InterPro" id="IPR047187">
    <property type="entry name" value="SF1_C_Upf1"/>
</dbReference>
<dbReference type="Pfam" id="PF13087">
    <property type="entry name" value="AAA_12"/>
    <property type="match status" value="2"/>
</dbReference>
<feature type="domain" description="DNA2/NAM7 helicase-like C-terminal" evidence="3">
    <location>
        <begin position="1045"/>
        <end position="1149"/>
    </location>
</feature>
<feature type="domain" description="DNA2/NAM7 helicase helicase" evidence="2">
    <location>
        <begin position="676"/>
        <end position="749"/>
    </location>
</feature>
<evidence type="ECO:0000313" key="4">
    <source>
        <dbReference type="EMBL" id="OEH73563.1"/>
    </source>
</evidence>
<feature type="region of interest" description="Disordered" evidence="1">
    <location>
        <begin position="1295"/>
        <end position="1318"/>
    </location>
</feature>
<evidence type="ECO:0000313" key="5">
    <source>
        <dbReference type="Proteomes" id="UP000095192"/>
    </source>
</evidence>
<dbReference type="Gene3D" id="3.40.50.300">
    <property type="entry name" value="P-loop containing nucleotide triphosphate hydrolases"/>
    <property type="match status" value="2"/>
</dbReference>
<dbReference type="Proteomes" id="UP000095192">
    <property type="component" value="Unassembled WGS sequence"/>
</dbReference>
<organism evidence="4 5">
    <name type="scientific">Cyclospora cayetanensis</name>
    <dbReference type="NCBI Taxonomy" id="88456"/>
    <lineage>
        <taxon>Eukaryota</taxon>
        <taxon>Sar</taxon>
        <taxon>Alveolata</taxon>
        <taxon>Apicomplexa</taxon>
        <taxon>Conoidasida</taxon>
        <taxon>Coccidia</taxon>
        <taxon>Eucoccidiorida</taxon>
        <taxon>Eimeriorina</taxon>
        <taxon>Eimeriidae</taxon>
        <taxon>Cyclospora</taxon>
    </lineage>
</organism>
<dbReference type="CDD" id="cd18042">
    <property type="entry name" value="DEXXQc_SETX"/>
    <property type="match status" value="1"/>
</dbReference>
<dbReference type="VEuPathDB" id="ToxoDB:LOC34622030"/>
<keyword evidence="4" id="KW-0540">Nuclease</keyword>
<feature type="compositionally biased region" description="Acidic residues" evidence="1">
    <location>
        <begin position="1233"/>
        <end position="1242"/>
    </location>
</feature>
<keyword evidence="5" id="KW-1185">Reference proteome</keyword>
<keyword evidence="4" id="KW-0255">Endonuclease</keyword>
<feature type="compositionally biased region" description="Polar residues" evidence="1">
    <location>
        <begin position="512"/>
        <end position="521"/>
    </location>
</feature>
<feature type="region of interest" description="Disordered" evidence="1">
    <location>
        <begin position="76"/>
        <end position="114"/>
    </location>
</feature>
<dbReference type="SUPFAM" id="SSF52540">
    <property type="entry name" value="P-loop containing nucleoside triphosphate hydrolases"/>
    <property type="match status" value="1"/>
</dbReference>
<sequence>MGSSYRVSLERSEARVEEASAEEEAQRAERLGAAWLQRYRRIEGSSLLPSVEPLNELLLSLDFFADLREEDSRALLAEPKDEEAHTKVESSVAEAEAGASNGVLQEEDPEEEALLEERQSQISHEAQPAGEGVAESYREIQKSHHLRAIPTVIKNERQYVGFFLPLFLQEAKQAIARAIKLDLGPPEEFVQLSGEPSGPFLSLLLSRSGGAAATPAAGCKYCHGDLVLLYIPASTTTMTTQETVHDDGSASACPRAAATEGPIARERQKEHSVGAAGGSEGEEAERDAALASARPLRVRDTDCHVLGVVAQGQHETVTVKVLTPSLGHMQQSSPMHADCMGNAHLCSVYSPVTGRPEGYLLPRDKRRMIRLAKALNAQSTSWTVHRLMSLTTLHREFQRRASSREGGRAYAAARALVACCRGVACTASQGLMALPDIPLKASLFRVPAEGGAPPRKCLGNKLKTPLHNPLLEGVEDAKEASESAQVDADARLADPQVGAAMPEAPAEPPASLDTQRPSSGASGEAPYPERRLVIPESLRTRLESLYNASQLAALEDSLKVEGVTLIQGPPGTGKTSTIVGVVSVILHAQLQGQQISELAPQEGKEHAEESKTEESERLRAAASRSSTRTKSCPWLQPGYLAWMDADEVALEDLDCQLMLQPAAVPTEPPICLARKRHELQPVRILVCAPSNAAIDEIVKRLTADPEAGGGIFDGNGERFSPAVVRVGPNVHPDLLQHSLQYKALQRLKARGVTNFAALAAAKADVLRESVIVCATISVCGSTDLTSLAECFDTVVVDEASQAVELATLIPLRLGCRRLILVGDPKQLPATIFSRVAIQLRYDRSLFQRLEGAGQSTNMLSQQYRMHPTISRFASIAFYEGLLRDAAHLPSGLWTPFPSWHRLPILQPLVFFNIDSEHMVSRLTLQENGQLFERTLGLARLWNRKALCGSGTPQRCAADDLAVSAASWEDFEEHTSLVNYVEADFVRQLVDFLRRLVRRARRRAHALREFFLTLSKRSPDICTILTLQIGLLNENGPLSLPVAKPFLACGHSKWEHRLAVISPYAQQVILLRRTIKALLGISDGKSCPVDVNTVDGFQGQEKDFIIFSAVRGIRSDTKEAKKGTVGFLGDMRRLNVAVTRGRVNLWLVGNGCFLRRDKTWARLYAYAKDRQALISLSRRNAQHSAILTKWVVKYCKTRHHERKLLEEHAPRFLADLTESLKAMRERKQKRGAKEDEDQGDELQTEGQVNVWPVSWEVPLEDSGVDEGTKVGEMRTFHDVVDDGCLDEVAVHLRDEALKNAAETENPQAPEKADAVTPST</sequence>
<accession>A0A1D3CQU5</accession>
<dbReference type="InterPro" id="IPR041679">
    <property type="entry name" value="DNA2/NAM7-like_C"/>
</dbReference>
<feature type="compositionally biased region" description="Low complexity" evidence="1">
    <location>
        <begin position="89"/>
        <end position="104"/>
    </location>
</feature>
<feature type="compositionally biased region" description="Basic and acidic residues" evidence="1">
    <location>
        <begin position="602"/>
        <end position="619"/>
    </location>
</feature>
<evidence type="ECO:0000259" key="3">
    <source>
        <dbReference type="Pfam" id="PF13087"/>
    </source>
</evidence>
<protein>
    <submittedName>
        <fullName evidence="4">tRNA-splicing endonuclease positive effector</fullName>
    </submittedName>
</protein>
<dbReference type="InParanoid" id="A0A1D3CQU5"/>
<feature type="compositionally biased region" description="Basic and acidic residues" evidence="1">
    <location>
        <begin position="263"/>
        <end position="272"/>
    </location>
</feature>
<feature type="compositionally biased region" description="Low complexity" evidence="1">
    <location>
        <begin position="620"/>
        <end position="629"/>
    </location>
</feature>
<feature type="domain" description="DNA2/NAM7 helicase helicase" evidence="2">
    <location>
        <begin position="761"/>
        <end position="834"/>
    </location>
</feature>
<gene>
    <name evidence="4" type="ORF">cyc_05088</name>
</gene>
<feature type="region of interest" description="Disordered" evidence="1">
    <location>
        <begin position="1223"/>
        <end position="1246"/>
    </location>
</feature>
<feature type="region of interest" description="Disordered" evidence="1">
    <location>
        <begin position="596"/>
        <end position="630"/>
    </location>
</feature>
<dbReference type="GO" id="GO:0004519">
    <property type="term" value="F:endonuclease activity"/>
    <property type="evidence" value="ECO:0007669"/>
    <property type="project" value="UniProtKB-KW"/>
</dbReference>
<feature type="domain" description="DNA2/NAM7 helicase helicase" evidence="2">
    <location>
        <begin position="546"/>
        <end position="619"/>
    </location>
</feature>
<name>A0A1D3CQU5_9EIME</name>
<dbReference type="PANTHER" id="PTHR10887:SF495">
    <property type="entry name" value="HELICASE SENATAXIN ISOFORM X1-RELATED"/>
    <property type="match status" value="1"/>
</dbReference>
<dbReference type="EMBL" id="JROU02002293">
    <property type="protein sequence ID" value="OEH73563.1"/>
    <property type="molecule type" value="Genomic_DNA"/>
</dbReference>
<dbReference type="InterPro" id="IPR027417">
    <property type="entry name" value="P-loop_NTPase"/>
</dbReference>
<dbReference type="InterPro" id="IPR045055">
    <property type="entry name" value="DNA2/NAM7-like"/>
</dbReference>
<dbReference type="VEuPathDB" id="ToxoDB:cyc_05088"/>
<dbReference type="Pfam" id="PF13086">
    <property type="entry name" value="AAA_11"/>
    <property type="match status" value="3"/>
</dbReference>
<evidence type="ECO:0000259" key="2">
    <source>
        <dbReference type="Pfam" id="PF13086"/>
    </source>
</evidence>
<feature type="compositionally biased region" description="Acidic residues" evidence="1">
    <location>
        <begin position="105"/>
        <end position="114"/>
    </location>
</feature>
<feature type="compositionally biased region" description="Basic and acidic residues" evidence="1">
    <location>
        <begin position="8"/>
        <end position="27"/>
    </location>
</feature>
<feature type="region of interest" description="Disordered" evidence="1">
    <location>
        <begin position="1"/>
        <end position="27"/>
    </location>
</feature>
<feature type="compositionally biased region" description="Basic and acidic residues" evidence="1">
    <location>
        <begin position="76"/>
        <end position="88"/>
    </location>
</feature>
<dbReference type="CDD" id="cd18808">
    <property type="entry name" value="SF1_C_Upf1"/>
    <property type="match status" value="1"/>
</dbReference>
<keyword evidence="4" id="KW-0378">Hydrolase</keyword>
<feature type="domain" description="DNA2/NAM7 helicase-like C-terminal" evidence="3">
    <location>
        <begin position="841"/>
        <end position="954"/>
    </location>
</feature>
<dbReference type="GO" id="GO:0004386">
    <property type="term" value="F:helicase activity"/>
    <property type="evidence" value="ECO:0007669"/>
    <property type="project" value="InterPro"/>
</dbReference>
<comment type="caution">
    <text evidence="4">The sequence shown here is derived from an EMBL/GenBank/DDBJ whole genome shotgun (WGS) entry which is preliminary data.</text>
</comment>
<feature type="region of interest" description="Disordered" evidence="1">
    <location>
        <begin position="241"/>
        <end position="290"/>
    </location>
</feature>
<dbReference type="PANTHER" id="PTHR10887">
    <property type="entry name" value="DNA2/NAM7 HELICASE FAMILY"/>
    <property type="match status" value="1"/>
</dbReference>
<reference evidence="4 5" key="1">
    <citation type="journal article" date="2016" name="BMC Genomics">
        <title>Comparative genomics reveals Cyclospora cayetanensis possesses coccidia-like metabolism and invasion components but unique surface antigens.</title>
        <authorList>
            <person name="Liu S."/>
            <person name="Wang L."/>
            <person name="Zheng H."/>
            <person name="Xu Z."/>
            <person name="Roellig D.M."/>
            <person name="Li N."/>
            <person name="Frace M.A."/>
            <person name="Tang K."/>
            <person name="Arrowood M.J."/>
            <person name="Moss D.M."/>
            <person name="Zhang L."/>
            <person name="Feng Y."/>
            <person name="Xiao L."/>
        </authorList>
    </citation>
    <scope>NUCLEOTIDE SEQUENCE [LARGE SCALE GENOMIC DNA]</scope>
    <source>
        <strain evidence="4 5">CHN_HEN01</strain>
    </source>
</reference>
<proteinExistence type="predicted"/>